<dbReference type="EMBL" id="AZHE01000028">
    <property type="protein sequence ID" value="KHN94992.1"/>
    <property type="molecule type" value="Genomic_DNA"/>
</dbReference>
<dbReference type="RefSeq" id="XP_040676058.1">
    <property type="nucleotide sequence ID" value="XM_040826017.1"/>
</dbReference>
<comment type="caution">
    <text evidence="2">The sequence shown here is derived from an EMBL/GenBank/DDBJ whole genome shotgun (WGS) entry which is preliminary data.</text>
</comment>
<organism evidence="2 3">
    <name type="scientific">Metarhizium album (strain ARSEF 1941)</name>
    <dbReference type="NCBI Taxonomy" id="1081103"/>
    <lineage>
        <taxon>Eukaryota</taxon>
        <taxon>Fungi</taxon>
        <taxon>Dikarya</taxon>
        <taxon>Ascomycota</taxon>
        <taxon>Pezizomycotina</taxon>
        <taxon>Sordariomycetes</taxon>
        <taxon>Hypocreomycetidae</taxon>
        <taxon>Hypocreales</taxon>
        <taxon>Clavicipitaceae</taxon>
        <taxon>Metarhizium</taxon>
    </lineage>
</organism>
<accession>A0A0B2WNC6</accession>
<evidence type="ECO:0000313" key="3">
    <source>
        <dbReference type="Proteomes" id="UP000030816"/>
    </source>
</evidence>
<dbReference type="HOGENOM" id="CLU_1532951_0_0_1"/>
<protein>
    <submittedName>
        <fullName evidence="2">Uncharacterized protein</fullName>
    </submittedName>
</protein>
<keyword evidence="3" id="KW-1185">Reference proteome</keyword>
<evidence type="ECO:0000256" key="1">
    <source>
        <dbReference type="SAM" id="MobiDB-lite"/>
    </source>
</evidence>
<evidence type="ECO:0000313" key="2">
    <source>
        <dbReference type="EMBL" id="KHN94992.1"/>
    </source>
</evidence>
<dbReference type="Proteomes" id="UP000030816">
    <property type="component" value="Unassembled WGS sequence"/>
</dbReference>
<dbReference type="AlphaFoldDB" id="A0A0B2WNC6"/>
<dbReference type="GeneID" id="63741674"/>
<proteinExistence type="predicted"/>
<name>A0A0B2WNC6_METAS</name>
<sequence>MNELTRPSEWAYKHTSRPMGKWNVASSPPSARRAAYPADSSTPSKMYPRTFLMAATASAAAIYGLGETPDIGVTFYEHANFEGISFAVPSLGKCWSMPTQLKKTNVSSVKFFTDEVTCLVYSYNRLCLNPPMMNDLKASIRNLHDNEDGDQIRSVFCKRIPSQADENLPRGPDQS</sequence>
<feature type="region of interest" description="Disordered" evidence="1">
    <location>
        <begin position="20"/>
        <end position="42"/>
    </location>
</feature>
<feature type="compositionally biased region" description="Low complexity" evidence="1">
    <location>
        <begin position="25"/>
        <end position="41"/>
    </location>
</feature>
<gene>
    <name evidence="2" type="ORF">MAM_07219</name>
</gene>
<reference evidence="2 3" key="1">
    <citation type="journal article" date="2014" name="Proc. Natl. Acad. Sci. U.S.A.">
        <title>Trajectory and genomic determinants of fungal-pathogen speciation and host adaptation.</title>
        <authorList>
            <person name="Hu X."/>
            <person name="Xiao G."/>
            <person name="Zheng P."/>
            <person name="Shang Y."/>
            <person name="Su Y."/>
            <person name="Zhang X."/>
            <person name="Liu X."/>
            <person name="Zhan S."/>
            <person name="St Leger R.J."/>
            <person name="Wang C."/>
        </authorList>
    </citation>
    <scope>NUCLEOTIDE SEQUENCE [LARGE SCALE GENOMIC DNA]</scope>
    <source>
        <strain evidence="2 3">ARSEF 1941</strain>
    </source>
</reference>
<dbReference type="OrthoDB" id="5151994at2759"/>